<organism evidence="1 2">
    <name type="scientific">Ulvibacterium marinum</name>
    <dbReference type="NCBI Taxonomy" id="2419782"/>
    <lineage>
        <taxon>Bacteria</taxon>
        <taxon>Pseudomonadati</taxon>
        <taxon>Bacteroidota</taxon>
        <taxon>Flavobacteriia</taxon>
        <taxon>Flavobacteriales</taxon>
        <taxon>Flavobacteriaceae</taxon>
        <taxon>Ulvibacterium</taxon>
    </lineage>
</organism>
<proteinExistence type="predicted"/>
<comment type="caution">
    <text evidence="1">The sequence shown here is derived from an EMBL/GenBank/DDBJ whole genome shotgun (WGS) entry which is preliminary data.</text>
</comment>
<sequence length="296" mass="35134">MKYLLTFILIFTISCKNFENKNEAKLLTNGEMSKIRDFVKVLNTALKEYNYDFIRDSWDHGLFRKRVTNLNSTERGVFDYIYESELAKDIENANIELINQIRHSFGKMTQVKTNFVDGNHAELTYLMELDSRFYFIKYRIDIWDKKPKLSDIYFFKEDKWMSDGVKDMIRLNSRYTAMSKNRHDANRSYYNYQKALSNGDTITAFQELNNIPESHQITNDIRIARINLAAHLNDSIFNEVINRELRTNQNVYIDYLIGLYLNDSLRNMESSVKVARKIGISRKLLDSLHRKGLYWN</sequence>
<evidence type="ECO:0000313" key="2">
    <source>
        <dbReference type="Proteomes" id="UP000276603"/>
    </source>
</evidence>
<gene>
    <name evidence="1" type="ORF">D7Z94_17535</name>
</gene>
<dbReference type="EMBL" id="RBCJ01000003">
    <property type="protein sequence ID" value="RKN80045.1"/>
    <property type="molecule type" value="Genomic_DNA"/>
</dbReference>
<evidence type="ECO:0000313" key="1">
    <source>
        <dbReference type="EMBL" id="RKN80045.1"/>
    </source>
</evidence>
<dbReference type="PROSITE" id="PS51257">
    <property type="entry name" value="PROKAR_LIPOPROTEIN"/>
    <property type="match status" value="1"/>
</dbReference>
<reference evidence="1 2" key="1">
    <citation type="submission" date="2018-10" db="EMBL/GenBank/DDBJ databases">
        <title>Ulvibacterium marinum gen. nov., sp. nov., a novel marine bacterium of the family Flavobacteriaceae, isolated from a culture of the green alga Ulva prolifera.</title>
        <authorList>
            <person name="Zhang Z."/>
        </authorList>
    </citation>
    <scope>NUCLEOTIDE SEQUENCE [LARGE SCALE GENOMIC DNA]</scope>
    <source>
        <strain evidence="1 2">CCMM003</strain>
    </source>
</reference>
<keyword evidence="2" id="KW-1185">Reference proteome</keyword>
<dbReference type="Proteomes" id="UP000276603">
    <property type="component" value="Unassembled WGS sequence"/>
</dbReference>
<name>A0A3B0C1K1_9FLAO</name>
<protein>
    <submittedName>
        <fullName evidence="1">Uncharacterized protein</fullName>
    </submittedName>
</protein>
<accession>A0A3B0C1K1</accession>
<dbReference type="AlphaFoldDB" id="A0A3B0C1K1"/>